<protein>
    <submittedName>
        <fullName evidence="2">Uncharacterized protein</fullName>
    </submittedName>
</protein>
<organism evidence="2 3">
    <name type="scientific">Suillus fuscotomentosus</name>
    <dbReference type="NCBI Taxonomy" id="1912939"/>
    <lineage>
        <taxon>Eukaryota</taxon>
        <taxon>Fungi</taxon>
        <taxon>Dikarya</taxon>
        <taxon>Basidiomycota</taxon>
        <taxon>Agaricomycotina</taxon>
        <taxon>Agaricomycetes</taxon>
        <taxon>Agaricomycetidae</taxon>
        <taxon>Boletales</taxon>
        <taxon>Suillineae</taxon>
        <taxon>Suillaceae</taxon>
        <taxon>Suillus</taxon>
    </lineage>
</organism>
<evidence type="ECO:0000313" key="2">
    <source>
        <dbReference type="EMBL" id="KAG1908414.1"/>
    </source>
</evidence>
<feature type="chain" id="PRO_5041922120" evidence="1">
    <location>
        <begin position="20"/>
        <end position="161"/>
    </location>
</feature>
<proteinExistence type="predicted"/>
<name>A0AAD4HVX0_9AGAM</name>
<sequence>MHFYSTIIALTALAASVRALPPRRVTSRNAIGNVMTGTGGLAPGGSINGASENCTDPSVGLSSGLGLGCLLGGGSVVNIGSNNAGAGGVGSSGSAAIQRVGSKKFRTSKFKGMKGVPAGNVSTGNGGLASGGSVNGVPDGLINIGSNNAGNGGTGTSGDVL</sequence>
<dbReference type="EMBL" id="JABBWK010000001">
    <property type="protein sequence ID" value="KAG1908414.1"/>
    <property type="molecule type" value="Genomic_DNA"/>
</dbReference>
<dbReference type="AlphaFoldDB" id="A0AAD4HVX0"/>
<dbReference type="GeneID" id="64672519"/>
<evidence type="ECO:0000256" key="1">
    <source>
        <dbReference type="SAM" id="SignalP"/>
    </source>
</evidence>
<evidence type="ECO:0000313" key="3">
    <source>
        <dbReference type="Proteomes" id="UP001195769"/>
    </source>
</evidence>
<keyword evidence="3" id="KW-1185">Reference proteome</keyword>
<dbReference type="Proteomes" id="UP001195769">
    <property type="component" value="Unassembled WGS sequence"/>
</dbReference>
<reference evidence="2" key="1">
    <citation type="journal article" date="2020" name="New Phytol.">
        <title>Comparative genomics reveals dynamic genome evolution in host specialist ectomycorrhizal fungi.</title>
        <authorList>
            <person name="Lofgren L.A."/>
            <person name="Nguyen N.H."/>
            <person name="Vilgalys R."/>
            <person name="Ruytinx J."/>
            <person name="Liao H.L."/>
            <person name="Branco S."/>
            <person name="Kuo A."/>
            <person name="LaButti K."/>
            <person name="Lipzen A."/>
            <person name="Andreopoulos W."/>
            <person name="Pangilinan J."/>
            <person name="Riley R."/>
            <person name="Hundley H."/>
            <person name="Na H."/>
            <person name="Barry K."/>
            <person name="Grigoriev I.V."/>
            <person name="Stajich J.E."/>
            <person name="Kennedy P.G."/>
        </authorList>
    </citation>
    <scope>NUCLEOTIDE SEQUENCE</scope>
    <source>
        <strain evidence="2">FC203</strain>
    </source>
</reference>
<feature type="signal peptide" evidence="1">
    <location>
        <begin position="1"/>
        <end position="19"/>
    </location>
</feature>
<keyword evidence="1" id="KW-0732">Signal</keyword>
<accession>A0AAD4HVX0</accession>
<dbReference type="RefSeq" id="XP_041233989.1">
    <property type="nucleotide sequence ID" value="XM_041378221.1"/>
</dbReference>
<comment type="caution">
    <text evidence="2">The sequence shown here is derived from an EMBL/GenBank/DDBJ whole genome shotgun (WGS) entry which is preliminary data.</text>
</comment>
<gene>
    <name evidence="2" type="ORF">F5891DRAFT_992906</name>
</gene>